<feature type="compositionally biased region" description="Polar residues" evidence="11">
    <location>
        <begin position="1662"/>
        <end position="1676"/>
    </location>
</feature>
<feature type="transmembrane region" description="Helical" evidence="12">
    <location>
        <begin position="1103"/>
        <end position="1122"/>
    </location>
</feature>
<feature type="domain" description="Gamma tubulin complex component C-terminal" evidence="14">
    <location>
        <begin position="316"/>
        <end position="696"/>
    </location>
</feature>
<keyword evidence="10" id="KW-0206">Cytoskeleton</keyword>
<dbReference type="Pfam" id="PF17681">
    <property type="entry name" value="GCP_N_terminal"/>
    <property type="match status" value="1"/>
</dbReference>
<feature type="non-terminal residue" evidence="18">
    <location>
        <position position="2166"/>
    </location>
</feature>
<keyword evidence="18" id="KW-0675">Receptor</keyword>
<evidence type="ECO:0000256" key="7">
    <source>
        <dbReference type="ARBA" id="ARBA00022701"/>
    </source>
</evidence>
<dbReference type="Proteomes" id="UP000237271">
    <property type="component" value="Unassembled WGS sequence"/>
</dbReference>
<evidence type="ECO:0000259" key="15">
    <source>
        <dbReference type="Pfam" id="PF08016"/>
    </source>
</evidence>
<keyword evidence="6 12" id="KW-0812">Transmembrane</keyword>
<keyword evidence="19" id="KW-1185">Reference proteome</keyword>
<evidence type="ECO:0000256" key="6">
    <source>
        <dbReference type="ARBA" id="ARBA00022692"/>
    </source>
</evidence>
<evidence type="ECO:0000256" key="12">
    <source>
        <dbReference type="SAM" id="Phobius"/>
    </source>
</evidence>
<organism evidence="18 19">
    <name type="scientific">Phytophthora palmivora</name>
    <dbReference type="NCBI Taxonomy" id="4796"/>
    <lineage>
        <taxon>Eukaryota</taxon>
        <taxon>Sar</taxon>
        <taxon>Stramenopiles</taxon>
        <taxon>Oomycota</taxon>
        <taxon>Peronosporomycetes</taxon>
        <taxon>Peronosporales</taxon>
        <taxon>Peronosporaceae</taxon>
        <taxon>Phytophthora</taxon>
    </lineage>
</organism>
<dbReference type="Gene3D" id="1.20.120.1900">
    <property type="entry name" value="Gamma-tubulin complex, C-terminal domain"/>
    <property type="match status" value="1"/>
</dbReference>
<dbReference type="Pfam" id="PF08016">
    <property type="entry name" value="PKD_channel"/>
    <property type="match status" value="1"/>
</dbReference>
<sequence>MHHELFLALLGHTGDVVERRVDGFFINKEASFLSQAQKSVLERLLRLGFAFSTLEQFVRQAPKLPSVYLHALAQGVEQLLHRYADAIVELEAKTLRASAVFPISNLMFELEEFMEMLPEVCGLVRRLITDTRQEHHVTCVKGAKLLSVVYQSTSSGFPRVRKCMEELLYSCHRVLLKQMMTWMVYGEIVDPHKEFFIKKMDGNAGVGTDKLMQGKTAAVMWHHQFAMDLEAVPLDYFPTSIAESVFVIGKAVHILTRAKQFSPREVQDVVDAMSELARRPVFDVVAVEYEVEKVRRHVASKLHEEVVVKSDFVGYLRVLKGFFLLSRGEVFQTFIERSFDMMLVKPTSKSEEDVNYGIWREIVRDLIPEDEQWCQDFDMQSSVVEVPMADGNNPALRVRIQYARQETTMASSKQIMYKKMIAVVVNDVLVLETQIDLQQALRLHAATGEYWMGLGFSSLVRLMDWSLDKYAAKTSWREGSGVSLKENNAVVTPRELWHSLRLRCNVHWPLQLLVTPDLLRSYGHLFQFCFRLKRVAHALELAWKSSTLRSKHTTGKDSTFAASALRIRMSFVVRTLELHFQVFVIEGKFKKCVEQIEAASDFDRAKRIHETFVASVVKSCYVHTKTVASALDELLSCCWQFAEYVLQQDATEDSSAELSADRITLLDQEFHRRFEFLYSVLQISEARDLLFLLDSNGIASTETKPDLCNGQPRILSSSSIPSPLQNQQDALDASYALMEDAQPTSRASKSELLAVHGDYSQEAAEFSSHEVKDRRWWCCWRRRRLSLVEKSHVEASDERSTSRVSVSSRPKTHDQLVAARQLKQQIAHYSTMRVHMKRVQLCLEQEKRNKFYKELVVYLCFLAVVMATLLTLPVHFPYEQNSVLDNTYFQEQFPDETVPKTFYDIGNEGEMWQWTSGPMLYQFYDPPIRNNRPIGSIQMRTGRVKGTLCSQTAGRNDFIMFTDEICYPEYSTSHEMKEPYGNTSGVLGAQYQWTSGLSKLLRSETFKPGLVSHEMDYGHGGYVVYLPRDNYTAGTALITQMQSDFIRDGTRYMVSTIAFYNARSNIFSHVQGLFEMSNTDYMEVTGRIKSFRILASYKDTRDFLEANALVIVLLIATVLLVYREISDLRNYGLRKYIQSLWNILDMLQLVLLIVFLTHWVIFIIKSENIRDDLYRVGEMDCSGPAEDQDTAGGCFVDIEPLAWLSRSVTNYAAALGLVSVAIVFKYLRLNSRLNLLWRTLRFAAKDLLAFVIIFFTIFFGFAVMGFLTFGTAVQQYHSLSVSLTSCFQMLLGAFDYEEIYVANPTMAGIFFFSFMISIYLICVNMFIAIMSEYYSLAQNEKKTLEDNKRNLVVSNKDGEDDDEDFRDSLQFMDVEYDLAKQIKNYMNGLRVRVKMPPLKDTSSAYTTEQLVLCGFQRVLLVDYDYLMAERKRLRRKFRACVHLIMVCGDLMRQNDPDFTLHVEMENVAEHPRPRADSTDSFADLVEFPVTYIPISSSLANTVEVLKRLKRGMFIEIDDGSLTKDQITLEVLGEQDEYIPSRFKRRHQTVEHNSNYAERNDGFHVRISEGTSTTDMHGSSRNTEGPFGLRHNLANTVEVLKRLKRGMFIEIDDGSLTKDQITLEVLGEQDEYIPSRFKRRHQTAEHNSNYAERNDGFHVRISEGTSTTDMHGSSRNTEGPFGLRHNHPKIGGAGHIRACRVLYNGNALLDGNEMCIMPRSTWFRYFTGFVGWGYIKRLLSCKRKKKKTHRLVTDADVDRLIKESFAAPGRGISCRFDELVRNFRMFIAKKVHKRRLRIPNLDDRIFQEVITFLERFPSALTPLDKRELEGYKYTPQPIDTRRIRLPHSINLLAELLSQNAHEVWAVGRIDQGWRWGTERDNDKKLHPDLVPYEALTEQDKQYDRDTSMSALKVITALGYVLEPPSSLEEQFDGFQFGTEAMEPGGTYEPKPIPTDDVKVPPHLRSVIELLAENTHEVWAQMRMEQGWKFGPRRNDAKKEHNGLVPYIYLTQDEKQMDRNTAMQTVKLILRFGFSFVHKDQRTRGGKKKHSGHIKVVGRNENAEAHNVGEAVTLARGATRAKRAFMGRGPFSSIRSGSAASLFSLNSSGSEASTSQESQRRAAAAHARLVAASSSAVTVESSGDITMPLSSFQSMSSASESFDSPNDG</sequence>
<dbReference type="GO" id="GO:0005219">
    <property type="term" value="F:ryanodine-sensitive calcium-release channel activity"/>
    <property type="evidence" value="ECO:0007669"/>
    <property type="project" value="InterPro"/>
</dbReference>
<comment type="similarity">
    <text evidence="4">Belongs to the TUBGCP family.</text>
</comment>
<dbReference type="PRINTS" id="PR00795">
    <property type="entry name" value="RYANODINER"/>
</dbReference>
<dbReference type="InterPro" id="IPR041470">
    <property type="entry name" value="GCP_N"/>
</dbReference>
<evidence type="ECO:0000256" key="11">
    <source>
        <dbReference type="SAM" id="MobiDB-lite"/>
    </source>
</evidence>
<dbReference type="Gene3D" id="1.10.490.160">
    <property type="match status" value="1"/>
</dbReference>
<feature type="compositionally biased region" description="Low complexity" evidence="11">
    <location>
        <begin position="2148"/>
        <end position="2166"/>
    </location>
</feature>
<evidence type="ECO:0000259" key="16">
    <source>
        <dbReference type="Pfam" id="PF17681"/>
    </source>
</evidence>
<evidence type="ECO:0000313" key="19">
    <source>
        <dbReference type="Proteomes" id="UP000237271"/>
    </source>
</evidence>
<dbReference type="Pfam" id="PF20519">
    <property type="entry name" value="Polycystin_dom"/>
    <property type="match status" value="1"/>
</dbReference>
<evidence type="ECO:0000256" key="3">
    <source>
        <dbReference type="ARBA" id="ARBA00007200"/>
    </source>
</evidence>
<name>A0A2P4XEY2_9STRA</name>
<feature type="domain" description="Ryanodine receptor Ryr" evidence="13">
    <location>
        <begin position="1832"/>
        <end position="1921"/>
    </location>
</feature>
<dbReference type="InterPro" id="IPR051223">
    <property type="entry name" value="Polycystin"/>
</dbReference>
<feature type="transmembrane region" description="Helical" evidence="12">
    <location>
        <begin position="1247"/>
        <end position="1269"/>
    </location>
</feature>
<dbReference type="SUPFAM" id="SSF81324">
    <property type="entry name" value="Voltage-gated potassium channels"/>
    <property type="match status" value="1"/>
</dbReference>
<feature type="region of interest" description="Disordered" evidence="11">
    <location>
        <begin position="1662"/>
        <end position="1681"/>
    </location>
</feature>
<keyword evidence="8 12" id="KW-1133">Transmembrane helix</keyword>
<dbReference type="InterPro" id="IPR046791">
    <property type="entry name" value="Polycystin_dom"/>
</dbReference>
<dbReference type="Pfam" id="PF02026">
    <property type="entry name" value="RyR"/>
    <property type="match status" value="2"/>
</dbReference>
<keyword evidence="7" id="KW-0493">Microtubule</keyword>
<feature type="transmembrane region" description="Helical" evidence="12">
    <location>
        <begin position="855"/>
        <end position="876"/>
    </location>
</feature>
<feature type="region of interest" description="Disordered" evidence="11">
    <location>
        <begin position="2146"/>
        <end position="2166"/>
    </location>
</feature>
<accession>A0A2P4XEY2</accession>
<feature type="transmembrane region" description="Helical" evidence="12">
    <location>
        <begin position="1306"/>
        <end position="1330"/>
    </location>
</feature>
<evidence type="ECO:0000256" key="10">
    <source>
        <dbReference type="ARBA" id="ARBA00023212"/>
    </source>
</evidence>
<dbReference type="FunFam" id="1.10.287.70:FF:000086">
    <property type="entry name" value="Polycystic kidney disease 2"/>
    <property type="match status" value="1"/>
</dbReference>
<evidence type="ECO:0000259" key="13">
    <source>
        <dbReference type="Pfam" id="PF02026"/>
    </source>
</evidence>
<keyword evidence="5" id="KW-0963">Cytoplasm</keyword>
<protein>
    <submittedName>
        <fullName evidence="18">Ryanodine-inositol 1,4,5-triphosphate receptor Ca2 channel (RIR-CaC) family protein</fullName>
    </submittedName>
</protein>
<evidence type="ECO:0000259" key="14">
    <source>
        <dbReference type="Pfam" id="PF04130"/>
    </source>
</evidence>
<evidence type="ECO:0000256" key="1">
    <source>
        <dbReference type="ARBA" id="ARBA00004141"/>
    </source>
</evidence>
<reference evidence="18 19" key="1">
    <citation type="journal article" date="2017" name="Genome Biol. Evol.">
        <title>Phytophthora megakarya and P. palmivora, closely related causal agents of cacao black pod rot, underwent increases in genome sizes and gene numbers by different mechanisms.</title>
        <authorList>
            <person name="Ali S.S."/>
            <person name="Shao J."/>
            <person name="Lary D.J."/>
            <person name="Kronmiller B."/>
            <person name="Shen D."/>
            <person name="Strem M.D."/>
            <person name="Amoako-Attah I."/>
            <person name="Akrofi A.Y."/>
            <person name="Begoude B.A."/>
            <person name="Ten Hoopen G.M."/>
            <person name="Coulibaly K."/>
            <person name="Kebe B.I."/>
            <person name="Melnick R.L."/>
            <person name="Guiltinan M.J."/>
            <person name="Tyler B.M."/>
            <person name="Meinhardt L.W."/>
            <person name="Bailey B.A."/>
        </authorList>
    </citation>
    <scope>NUCLEOTIDE SEQUENCE [LARGE SCALE GENOMIC DNA]</scope>
    <source>
        <strain evidence="19">sbr112.9</strain>
    </source>
</reference>
<feature type="domain" description="Polycystin" evidence="17">
    <location>
        <begin position="905"/>
        <end position="1093"/>
    </location>
</feature>
<feature type="domain" description="Gamma tubulin complex component protein N-terminal" evidence="16">
    <location>
        <begin position="3"/>
        <end position="263"/>
    </location>
</feature>
<dbReference type="InterPro" id="IPR013333">
    <property type="entry name" value="Ryan_recept"/>
</dbReference>
<dbReference type="GO" id="GO:0043015">
    <property type="term" value="F:gamma-tubulin binding"/>
    <property type="evidence" value="ECO:0007669"/>
    <property type="project" value="InterPro"/>
</dbReference>
<evidence type="ECO:0000256" key="4">
    <source>
        <dbReference type="ARBA" id="ARBA00010337"/>
    </source>
</evidence>
<dbReference type="InterPro" id="IPR042241">
    <property type="entry name" value="GCP_C_sf"/>
</dbReference>
<keyword evidence="9 12" id="KW-0472">Membrane</keyword>
<comment type="subcellular location">
    <subcellularLocation>
        <location evidence="2">Cytoplasm</location>
        <location evidence="2">Cytoskeleton</location>
    </subcellularLocation>
    <subcellularLocation>
        <location evidence="1">Membrane</location>
        <topology evidence="1">Multi-pass membrane protein</topology>
    </subcellularLocation>
</comment>
<dbReference type="Pfam" id="PF04130">
    <property type="entry name" value="GCP_C_terminal"/>
    <property type="match status" value="1"/>
</dbReference>
<feature type="domain" description="Polycystin cation channel PKD1/PKD2" evidence="15">
    <location>
        <begin position="1108"/>
        <end position="1335"/>
    </location>
</feature>
<evidence type="ECO:0000259" key="17">
    <source>
        <dbReference type="Pfam" id="PF20519"/>
    </source>
</evidence>
<dbReference type="InterPro" id="IPR003032">
    <property type="entry name" value="Ryanodine_rcpt"/>
</dbReference>
<dbReference type="EMBL" id="NCKW01011190">
    <property type="protein sequence ID" value="POM64107.1"/>
    <property type="molecule type" value="Genomic_DNA"/>
</dbReference>
<dbReference type="InterPro" id="IPR040457">
    <property type="entry name" value="GCP_C"/>
</dbReference>
<dbReference type="OrthoDB" id="300855at2759"/>
<evidence type="ECO:0000256" key="5">
    <source>
        <dbReference type="ARBA" id="ARBA00022490"/>
    </source>
</evidence>
<dbReference type="InterPro" id="IPR013122">
    <property type="entry name" value="PKD1_2_channel"/>
</dbReference>
<feature type="transmembrane region" description="Helical" evidence="12">
    <location>
        <begin position="1143"/>
        <end position="1164"/>
    </location>
</feature>
<evidence type="ECO:0000256" key="8">
    <source>
        <dbReference type="ARBA" id="ARBA00022989"/>
    </source>
</evidence>
<evidence type="ECO:0000313" key="18">
    <source>
        <dbReference type="EMBL" id="POM64107.1"/>
    </source>
</evidence>
<gene>
    <name evidence="18" type="ORF">PHPALM_20410</name>
</gene>
<comment type="similarity">
    <text evidence="3">Belongs to the polycystin family.</text>
</comment>
<dbReference type="GO" id="GO:0005874">
    <property type="term" value="C:microtubule"/>
    <property type="evidence" value="ECO:0007669"/>
    <property type="project" value="UniProtKB-KW"/>
</dbReference>
<proteinExistence type="inferred from homology"/>
<dbReference type="Gene3D" id="1.10.287.70">
    <property type="match status" value="1"/>
</dbReference>
<dbReference type="PANTHER" id="PTHR10877:SF183">
    <property type="entry name" value="AT14535P-RELATED"/>
    <property type="match status" value="1"/>
</dbReference>
<dbReference type="PANTHER" id="PTHR10877">
    <property type="entry name" value="POLYCYSTIN FAMILY MEMBER"/>
    <property type="match status" value="1"/>
</dbReference>
<evidence type="ECO:0000256" key="2">
    <source>
        <dbReference type="ARBA" id="ARBA00004245"/>
    </source>
</evidence>
<dbReference type="Gene3D" id="6.20.350.10">
    <property type="match status" value="1"/>
</dbReference>
<feature type="domain" description="Ryanodine receptor Ryr" evidence="13">
    <location>
        <begin position="1946"/>
        <end position="2034"/>
    </location>
</feature>
<evidence type="ECO:0000256" key="9">
    <source>
        <dbReference type="ARBA" id="ARBA00023136"/>
    </source>
</evidence>
<comment type="caution">
    <text evidence="18">The sequence shown here is derived from an EMBL/GenBank/DDBJ whole genome shotgun (WGS) entry which is preliminary data.</text>
</comment>
<dbReference type="GO" id="GO:0016020">
    <property type="term" value="C:membrane"/>
    <property type="evidence" value="ECO:0007669"/>
    <property type="project" value="UniProtKB-SubCell"/>
</dbReference>
<feature type="transmembrane region" description="Helical" evidence="12">
    <location>
        <begin position="1275"/>
        <end position="1294"/>
    </location>
</feature>